<comment type="caution">
    <text evidence="3">The sequence shown here is derived from an EMBL/GenBank/DDBJ whole genome shotgun (WGS) entry which is preliminary data.</text>
</comment>
<organism evidence="3 4">
    <name type="scientific">Paraburkholderia bengalensis</name>
    <dbReference type="NCBI Taxonomy" id="2747562"/>
    <lineage>
        <taxon>Bacteria</taxon>
        <taxon>Pseudomonadati</taxon>
        <taxon>Pseudomonadota</taxon>
        <taxon>Betaproteobacteria</taxon>
        <taxon>Burkholderiales</taxon>
        <taxon>Burkholderiaceae</taxon>
        <taxon>Paraburkholderia</taxon>
    </lineage>
</organism>
<dbReference type="InterPro" id="IPR050791">
    <property type="entry name" value="Aldo-Keto_reductase"/>
</dbReference>
<sequence length="340" mass="37221">MLKRKLGLFEINPLGLGCMGMSEFYGSVDDERSERVLHRALELSVDHFDTADMYGYGHNETLLGRVLNASGRRNCVVIATKCGIVRDRTDPTRRGIDNSPAYIRESCARSTDRLKTHIDLFYLHRITGYGERIEESMSAIADLLAAGAIAGVGLSEANAATIGRAHRELLRLSHGRHGLSAVQTQYSLMSRDIERNGVLAICRELGIAVVAYSPIGRGLLGGALRSTDDLDEKDFRRTLPRFSKEAIVANSRFATSLDNVAQRLGLSASELAIAWVLHQGQNVLAIPGTTQLKNLERNVAARDIALTADTLQTLDALVQQTPTQGARYPTEVMSAYGLNR</sequence>
<keyword evidence="4" id="KW-1185">Reference proteome</keyword>
<dbReference type="EMBL" id="JACFYJ010000019">
    <property type="protein sequence ID" value="MEI5998280.1"/>
    <property type="molecule type" value="Genomic_DNA"/>
</dbReference>
<dbReference type="Proteomes" id="UP001386437">
    <property type="component" value="Unassembled WGS sequence"/>
</dbReference>
<evidence type="ECO:0000313" key="3">
    <source>
        <dbReference type="EMBL" id="MEI5998280.1"/>
    </source>
</evidence>
<proteinExistence type="predicted"/>
<dbReference type="PANTHER" id="PTHR43625">
    <property type="entry name" value="AFLATOXIN B1 ALDEHYDE REDUCTASE"/>
    <property type="match status" value="1"/>
</dbReference>
<protein>
    <submittedName>
        <fullName evidence="3">Aldo/keto reductase</fullName>
    </submittedName>
</protein>
<evidence type="ECO:0000259" key="2">
    <source>
        <dbReference type="Pfam" id="PF00248"/>
    </source>
</evidence>
<reference evidence="3 4" key="1">
    <citation type="journal article" date="2022" name="Arch. Microbiol.">
        <title>Paraburkholderia bengalensis sp. nov. isolated from roots of Oryza sativa, IR64.</title>
        <authorList>
            <person name="Nag P."/>
            <person name="Mondal N."/>
            <person name="Sarkar J."/>
            <person name="Das S."/>
        </authorList>
    </citation>
    <scope>NUCLEOTIDE SEQUENCE [LARGE SCALE GENOMIC DNA]</scope>
    <source>
        <strain evidence="3 4">IR64_4_BI</strain>
    </source>
</reference>
<dbReference type="PANTHER" id="PTHR43625:SF40">
    <property type="entry name" value="ALDO-KETO REDUCTASE YAKC [NADP(+)]"/>
    <property type="match status" value="1"/>
</dbReference>
<accession>A0ABU8IS56</accession>
<dbReference type="Gene3D" id="3.20.20.100">
    <property type="entry name" value="NADP-dependent oxidoreductase domain"/>
    <property type="match status" value="1"/>
</dbReference>
<dbReference type="RefSeq" id="WP_336598459.1">
    <property type="nucleotide sequence ID" value="NZ_JACFYJ010000019.1"/>
</dbReference>
<name>A0ABU8IS56_9BURK</name>
<dbReference type="Pfam" id="PF00248">
    <property type="entry name" value="Aldo_ket_red"/>
    <property type="match status" value="1"/>
</dbReference>
<gene>
    <name evidence="3" type="ORF">H3V53_14020</name>
</gene>
<evidence type="ECO:0000256" key="1">
    <source>
        <dbReference type="ARBA" id="ARBA00023002"/>
    </source>
</evidence>
<keyword evidence="1" id="KW-0560">Oxidoreductase</keyword>
<dbReference type="InterPro" id="IPR023210">
    <property type="entry name" value="NADP_OxRdtase_dom"/>
</dbReference>
<evidence type="ECO:0000313" key="4">
    <source>
        <dbReference type="Proteomes" id="UP001386437"/>
    </source>
</evidence>
<feature type="domain" description="NADP-dependent oxidoreductase" evidence="2">
    <location>
        <begin position="13"/>
        <end position="318"/>
    </location>
</feature>
<dbReference type="SUPFAM" id="SSF51430">
    <property type="entry name" value="NAD(P)-linked oxidoreductase"/>
    <property type="match status" value="1"/>
</dbReference>
<dbReference type="InterPro" id="IPR036812">
    <property type="entry name" value="NAD(P)_OxRdtase_dom_sf"/>
</dbReference>